<keyword evidence="3" id="KW-1185">Reference proteome</keyword>
<dbReference type="Proteomes" id="UP000744980">
    <property type="component" value="Unassembled WGS sequence"/>
</dbReference>
<sequence>MIHEKPPSGSVVAPRSAAQQQETRVLDATGGKHERPRSDVNGFVSPVFDDSRSDRALFFIKRKIEQRGMQKDADIVSVFEGMTQAFAGPIVPTELEMIDGDDVGPPRKQRLPLAKRLDIRNP</sequence>
<gene>
    <name evidence="2" type="ORF">GFB56_12600</name>
</gene>
<feature type="region of interest" description="Disordered" evidence="1">
    <location>
        <begin position="97"/>
        <end position="122"/>
    </location>
</feature>
<accession>A0AAW4FHR5</accession>
<dbReference type="AlphaFoldDB" id="A0AAW4FHR5"/>
<evidence type="ECO:0000313" key="2">
    <source>
        <dbReference type="EMBL" id="MBM3091652.1"/>
    </source>
</evidence>
<reference evidence="2 3" key="1">
    <citation type="submission" date="2020-01" db="EMBL/GenBank/DDBJ databases">
        <title>Draft genome assembly of Ensifer adhaerens T173.</title>
        <authorList>
            <person name="Craig J.E."/>
            <person name="Stinchcombe J.R."/>
        </authorList>
    </citation>
    <scope>NUCLEOTIDE SEQUENCE [LARGE SCALE GENOMIC DNA]</scope>
    <source>
        <strain evidence="2 3">T173</strain>
    </source>
</reference>
<organism evidence="2 3">
    <name type="scientific">Ensifer canadensis</name>
    <dbReference type="NCBI Taxonomy" id="555315"/>
    <lineage>
        <taxon>Bacteria</taxon>
        <taxon>Pseudomonadati</taxon>
        <taxon>Pseudomonadota</taxon>
        <taxon>Alphaproteobacteria</taxon>
        <taxon>Hyphomicrobiales</taxon>
        <taxon>Rhizobiaceae</taxon>
        <taxon>Sinorhizobium/Ensifer group</taxon>
        <taxon>Ensifer</taxon>
    </lineage>
</organism>
<dbReference type="EMBL" id="WXFA01000006">
    <property type="protein sequence ID" value="MBM3091652.1"/>
    <property type="molecule type" value="Genomic_DNA"/>
</dbReference>
<dbReference type="RefSeq" id="WP_158071696.1">
    <property type="nucleotide sequence ID" value="NZ_CP083370.1"/>
</dbReference>
<name>A0AAW4FHR5_9HYPH</name>
<protein>
    <submittedName>
        <fullName evidence="2">Uncharacterized protein</fullName>
    </submittedName>
</protein>
<comment type="caution">
    <text evidence="2">The sequence shown here is derived from an EMBL/GenBank/DDBJ whole genome shotgun (WGS) entry which is preliminary data.</text>
</comment>
<feature type="region of interest" description="Disordered" evidence="1">
    <location>
        <begin position="1"/>
        <end position="46"/>
    </location>
</feature>
<evidence type="ECO:0000313" key="3">
    <source>
        <dbReference type="Proteomes" id="UP000744980"/>
    </source>
</evidence>
<proteinExistence type="predicted"/>
<evidence type="ECO:0000256" key="1">
    <source>
        <dbReference type="SAM" id="MobiDB-lite"/>
    </source>
</evidence>